<dbReference type="OrthoDB" id="4774002at2"/>
<comment type="caution">
    <text evidence="3">The sequence shown here is derived from an EMBL/GenBank/DDBJ whole genome shotgun (WGS) entry which is preliminary data.</text>
</comment>
<name>A0A095TS88_9GAMM</name>
<gene>
    <name evidence="3" type="ORF">HA49_01660</name>
</gene>
<evidence type="ECO:0008006" key="5">
    <source>
        <dbReference type="Google" id="ProtNLM"/>
    </source>
</evidence>
<keyword evidence="4" id="KW-1185">Reference proteome</keyword>
<keyword evidence="1" id="KW-0175">Coiled coil</keyword>
<protein>
    <recommendedName>
        <fullName evidence="5">DUF5681 domain-containing protein</fullName>
    </recommendedName>
</protein>
<evidence type="ECO:0000313" key="3">
    <source>
        <dbReference type="EMBL" id="KGD79701.1"/>
    </source>
</evidence>
<dbReference type="Proteomes" id="UP000029577">
    <property type="component" value="Unassembled WGS sequence"/>
</dbReference>
<dbReference type="AlphaFoldDB" id="A0A095TS88"/>
<evidence type="ECO:0000256" key="1">
    <source>
        <dbReference type="SAM" id="Coils"/>
    </source>
</evidence>
<accession>A0A095TS88</accession>
<dbReference type="STRING" id="642227.HA49_01660"/>
<evidence type="ECO:0000313" key="4">
    <source>
        <dbReference type="Proteomes" id="UP000029577"/>
    </source>
</evidence>
<feature type="region of interest" description="Disordered" evidence="2">
    <location>
        <begin position="1"/>
        <end position="31"/>
    </location>
</feature>
<feature type="compositionally biased region" description="Basic and acidic residues" evidence="2">
    <location>
        <begin position="1"/>
        <end position="13"/>
    </location>
</feature>
<proteinExistence type="predicted"/>
<organism evidence="3 4">
    <name type="scientific">Tatumella morbirosei</name>
    <dbReference type="NCBI Taxonomy" id="642227"/>
    <lineage>
        <taxon>Bacteria</taxon>
        <taxon>Pseudomonadati</taxon>
        <taxon>Pseudomonadota</taxon>
        <taxon>Gammaproteobacteria</taxon>
        <taxon>Enterobacterales</taxon>
        <taxon>Erwiniaceae</taxon>
        <taxon>Tatumella</taxon>
    </lineage>
</organism>
<evidence type="ECO:0000256" key="2">
    <source>
        <dbReference type="SAM" id="MobiDB-lite"/>
    </source>
</evidence>
<reference evidence="3" key="1">
    <citation type="submission" date="2014-12" db="EMBL/GenBank/DDBJ databases">
        <title>The draft genome of the Tatumella morbirosei type strain, LMG23360T isolated from pineapple rot.</title>
        <authorList>
            <person name="Smits T.H."/>
            <person name="Palmer M."/>
            <person name="Venter S.N."/>
            <person name="Duffy B."/>
            <person name="Steenkamp E.T."/>
            <person name="Chan W.Y."/>
            <person name="Coutinho T.A."/>
            <person name="Coetzee M.P."/>
            <person name="De Maayer P."/>
        </authorList>
    </citation>
    <scope>NUCLEOTIDE SEQUENCE [LARGE SCALE GENOMIC DNA]</scope>
    <source>
        <strain evidence="3">LMG 23360</strain>
    </source>
</reference>
<feature type="coiled-coil region" evidence="1">
    <location>
        <begin position="118"/>
        <end position="145"/>
    </location>
</feature>
<dbReference type="RefSeq" id="WP_038016104.1">
    <property type="nucleotide sequence ID" value="NZ_JPKR02000005.1"/>
</dbReference>
<sequence>MPPDSRKEQEKHPTRWQKGKSGNPNGRPGKGAEIRRQLMELTPEAMDSITAGIKAGDTACLKIWADRCDPVNKATLPAVEFMADTTDLTRFSMSVLAAISKGEVTPDIGTQIINAAASVARVAEIDQMRRELAELQQQVQEMMNDNA</sequence>
<dbReference type="EMBL" id="JPKR02000005">
    <property type="protein sequence ID" value="KGD79701.1"/>
    <property type="molecule type" value="Genomic_DNA"/>
</dbReference>